<feature type="compositionally biased region" description="Polar residues" evidence="1">
    <location>
        <begin position="79"/>
        <end position="104"/>
    </location>
</feature>
<evidence type="ECO:0000313" key="2">
    <source>
        <dbReference type="EMBL" id="KER29472.1"/>
    </source>
</evidence>
<evidence type="ECO:0000313" key="6">
    <source>
        <dbReference type="Proteomes" id="UP000054324"/>
    </source>
</evidence>
<dbReference type="GeneID" id="20318127"/>
<proteinExistence type="predicted"/>
<accession>A0A074ZPX3</accession>
<gene>
    <name evidence="2" type="ORF">T265_03939</name>
    <name evidence="3" type="ORF">T265_03940</name>
    <name evidence="4" type="ORF">T265_03941</name>
    <name evidence="5" type="ORF">T265_03942</name>
</gene>
<sequence>MTSAKTPSYENNDQCSILPNPQRDSRRLAQNSGCNTHTAPNAANTRIPHEEKTIYPQPKQSVEYKQQSLHNQYHKQPKPHTNTKPTASDTHNQSSHMAKQQTHSTRPQCQTTTQTNQITSIKHHQSSISNTRHSKPTISISPQTEPY</sequence>
<evidence type="ECO:0000313" key="3">
    <source>
        <dbReference type="EMBL" id="KER29473.1"/>
    </source>
</evidence>
<evidence type="ECO:0000313" key="4">
    <source>
        <dbReference type="EMBL" id="KER29474.1"/>
    </source>
</evidence>
<dbReference type="EMBL" id="KL596678">
    <property type="protein sequence ID" value="KER29475.1"/>
    <property type="molecule type" value="Genomic_DNA"/>
</dbReference>
<dbReference type="KEGG" id="ovi:T265_03941"/>
<dbReference type="GeneID" id="20318126"/>
<reference evidence="3 6" key="1">
    <citation type="submission" date="2013-11" db="EMBL/GenBank/DDBJ databases">
        <title>Opisthorchis viverrini - life in the bile duct.</title>
        <authorList>
            <person name="Young N.D."/>
            <person name="Nagarajan N."/>
            <person name="Lin S.J."/>
            <person name="Korhonen P.K."/>
            <person name="Jex A.R."/>
            <person name="Hall R.S."/>
            <person name="Safavi-Hemami H."/>
            <person name="Kaewkong W."/>
            <person name="Bertrand D."/>
            <person name="Gao S."/>
            <person name="Seet Q."/>
            <person name="Wongkham S."/>
            <person name="Teh B.T."/>
            <person name="Wongkham C."/>
            <person name="Intapan P.M."/>
            <person name="Maleewong W."/>
            <person name="Yang X."/>
            <person name="Hu M."/>
            <person name="Wang Z."/>
            <person name="Hofmann A."/>
            <person name="Sternberg P.W."/>
            <person name="Tan P."/>
            <person name="Wang J."/>
            <person name="Gasser R.B."/>
        </authorList>
    </citation>
    <scope>NUCLEOTIDE SEQUENCE [LARGE SCALE GENOMIC DNA]</scope>
</reference>
<evidence type="ECO:0000256" key="1">
    <source>
        <dbReference type="SAM" id="MobiDB-lite"/>
    </source>
</evidence>
<dbReference type="CTD" id="20318125"/>
<dbReference type="CTD" id="20318128"/>
<dbReference type="EMBL" id="KL596678">
    <property type="protein sequence ID" value="KER29473.1"/>
    <property type="molecule type" value="Genomic_DNA"/>
</dbReference>
<dbReference type="CTD" id="20318126"/>
<name>A0A074ZPX3_OPIVI</name>
<organism evidence="3 6">
    <name type="scientific">Opisthorchis viverrini</name>
    <name type="common">Southeast Asian liver fluke</name>
    <dbReference type="NCBI Taxonomy" id="6198"/>
    <lineage>
        <taxon>Eukaryota</taxon>
        <taxon>Metazoa</taxon>
        <taxon>Spiralia</taxon>
        <taxon>Lophotrochozoa</taxon>
        <taxon>Platyhelminthes</taxon>
        <taxon>Trematoda</taxon>
        <taxon>Digenea</taxon>
        <taxon>Opisthorchiida</taxon>
        <taxon>Opisthorchiata</taxon>
        <taxon>Opisthorchiidae</taxon>
        <taxon>Opisthorchis</taxon>
    </lineage>
</organism>
<feature type="compositionally biased region" description="Low complexity" evidence="1">
    <location>
        <begin position="105"/>
        <end position="119"/>
    </location>
</feature>
<dbReference type="Proteomes" id="UP000054324">
    <property type="component" value="Unassembled WGS sequence"/>
</dbReference>
<dbReference type="RefSeq" id="XP_009166804.1">
    <property type="nucleotide sequence ID" value="XM_009168540.1"/>
</dbReference>
<feature type="compositionally biased region" description="Polar residues" evidence="1">
    <location>
        <begin position="58"/>
        <end position="71"/>
    </location>
</feature>
<feature type="region of interest" description="Disordered" evidence="1">
    <location>
        <begin position="1"/>
        <end position="147"/>
    </location>
</feature>
<dbReference type="KEGG" id="ovi:T265_03940"/>
<feature type="compositionally biased region" description="Polar residues" evidence="1">
    <location>
        <begin position="28"/>
        <end position="44"/>
    </location>
</feature>
<dbReference type="EMBL" id="KL596678">
    <property type="protein sequence ID" value="KER29472.1"/>
    <property type="molecule type" value="Genomic_DNA"/>
</dbReference>
<dbReference type="CTD" id="20318127"/>
<feature type="compositionally biased region" description="Polar residues" evidence="1">
    <location>
        <begin position="1"/>
        <end position="19"/>
    </location>
</feature>
<protein>
    <submittedName>
        <fullName evidence="3">Uncharacterized protein</fullName>
    </submittedName>
</protein>
<dbReference type="KEGG" id="ovi:T265_03942"/>
<feature type="compositionally biased region" description="Polar residues" evidence="1">
    <location>
        <begin position="126"/>
        <end position="147"/>
    </location>
</feature>
<dbReference type="GeneID" id="20318125"/>
<dbReference type="AlphaFoldDB" id="A0A074ZPX3"/>
<dbReference type="RefSeq" id="XP_009166806.1">
    <property type="nucleotide sequence ID" value="XM_009168542.1"/>
</dbReference>
<dbReference type="RefSeq" id="XP_009166805.1">
    <property type="nucleotide sequence ID" value="XM_009168541.1"/>
</dbReference>
<dbReference type="RefSeq" id="XP_009166803.1">
    <property type="nucleotide sequence ID" value="XM_009168539.1"/>
</dbReference>
<dbReference type="EMBL" id="KL596678">
    <property type="protein sequence ID" value="KER29474.1"/>
    <property type="molecule type" value="Genomic_DNA"/>
</dbReference>
<keyword evidence="6" id="KW-1185">Reference proteome</keyword>
<dbReference type="KEGG" id="ovi:T265_03939"/>
<evidence type="ECO:0000313" key="5">
    <source>
        <dbReference type="EMBL" id="KER29475.1"/>
    </source>
</evidence>
<dbReference type="GeneID" id="20318128"/>